<comment type="cofactor">
    <cofactor evidence="1">
        <name>FAD</name>
        <dbReference type="ChEBI" id="CHEBI:57692"/>
    </cofactor>
</comment>
<evidence type="ECO:0000256" key="8">
    <source>
        <dbReference type="ARBA" id="ARBA00041137"/>
    </source>
</evidence>
<dbReference type="AlphaFoldDB" id="A0A388KHQ7"/>
<keyword evidence="3" id="KW-0274">FAD</keyword>
<evidence type="ECO:0000256" key="1">
    <source>
        <dbReference type="ARBA" id="ARBA00001974"/>
    </source>
</evidence>
<dbReference type="STRING" id="69332.A0A388KHQ7"/>
<evidence type="ECO:0000313" key="11">
    <source>
        <dbReference type="EMBL" id="GBG69579.1"/>
    </source>
</evidence>
<keyword evidence="2" id="KW-0285">Flavoprotein</keyword>
<feature type="region of interest" description="Disordered" evidence="9">
    <location>
        <begin position="20"/>
        <end position="81"/>
    </location>
</feature>
<organism evidence="11 12">
    <name type="scientific">Chara braunii</name>
    <name type="common">Braun's stonewort</name>
    <dbReference type="NCBI Taxonomy" id="69332"/>
    <lineage>
        <taxon>Eukaryota</taxon>
        <taxon>Viridiplantae</taxon>
        <taxon>Streptophyta</taxon>
        <taxon>Charophyceae</taxon>
        <taxon>Charales</taxon>
        <taxon>Characeae</taxon>
        <taxon>Chara</taxon>
    </lineage>
</organism>
<evidence type="ECO:0000256" key="6">
    <source>
        <dbReference type="ARBA" id="ARBA00037941"/>
    </source>
</evidence>
<gene>
    <name evidence="11" type="ORF">CBR_g4412</name>
</gene>
<sequence>MKNCLRIRVRRAVMVDGWGQRREEGGEKDKENGGHRGVRGVCAAQLGPGATMSKREREEGMRRPEGTDGSQGSKAAGSGESMVMDECTHDDGVQLRGQGKEMEETWKRRITFVSSTSECQRMQLRGQAPVLHYCRCTSPECAQLVLQKHKRPFRLNSMRVTSESLIGPAPPASVKDAENATEEEQFSEVARIMSLGSNQHELLGVASDASATEIKKLSELRPLQRVTLVRHRSTLSGAAVASSSGTAPEYDADVAVIGGGIVGLATARDILGRYPDARVTVVEKESQVAQHQTKYNSGVIHAGMYYKPGSSMARLCVEGAKKMYSYCEARQIPHRRVGKLIVATRDEELPLLDDVYRRGQENGVEGLEIIDADQIRKLEPNVIALRALHSPNTGIVDFETVAKKIAEDVVESGRGVIRTGFEVTRIGTSRQEQGVALWGQGISSPLRARYLITCAGLHADTIAQLAGGAREPIITPFRGSYQILKPEVANIVERNIYPVPNPKFPVLGIHFTPKMDGRMLLGPNAALALSREGYKFWQLNPREFFDYAMTPGVVRLVLGNLRVAFHEIWRELNPRAFIAEAQRYCPSLKVGDTVPGKGLSGVQAKAVDRDGSLIGDFVFEKASDCVLNVRNAPSPACTASLAIASDVVDRVVQDFSWGPETFHPKKHS</sequence>
<dbReference type="EC" id="1.1.99.2" evidence="7"/>
<evidence type="ECO:0000256" key="4">
    <source>
        <dbReference type="ARBA" id="ARBA00023002"/>
    </source>
</evidence>
<dbReference type="EMBL" id="BFEA01000117">
    <property type="protein sequence ID" value="GBG69579.1"/>
    <property type="molecule type" value="Genomic_DNA"/>
</dbReference>
<evidence type="ECO:0000256" key="7">
    <source>
        <dbReference type="ARBA" id="ARBA00038878"/>
    </source>
</evidence>
<name>A0A388KHQ7_CHABU</name>
<evidence type="ECO:0000256" key="2">
    <source>
        <dbReference type="ARBA" id="ARBA00022630"/>
    </source>
</evidence>
<evidence type="ECO:0000313" key="12">
    <source>
        <dbReference type="Proteomes" id="UP000265515"/>
    </source>
</evidence>
<dbReference type="Gene3D" id="3.30.9.10">
    <property type="entry name" value="D-Amino Acid Oxidase, subunit A, domain 2"/>
    <property type="match status" value="1"/>
</dbReference>
<comment type="caution">
    <text evidence="11">The sequence shown here is derived from an EMBL/GenBank/DDBJ whole genome shotgun (WGS) entry which is preliminary data.</text>
</comment>
<dbReference type="InterPro" id="IPR006076">
    <property type="entry name" value="FAD-dep_OxRdtase"/>
</dbReference>
<accession>A0A388KHQ7</accession>
<dbReference type="Gramene" id="GBG69579">
    <property type="protein sequence ID" value="GBG69579"/>
    <property type="gene ID" value="CBR_g4412"/>
</dbReference>
<protein>
    <recommendedName>
        <fullName evidence="8">L-2-hydroxyglutarate dehydrogenase, mitochondrial</fullName>
        <ecNumber evidence="7">1.1.99.2</ecNumber>
    </recommendedName>
</protein>
<dbReference type="NCBIfam" id="NF008726">
    <property type="entry name" value="PRK11728.1"/>
    <property type="match status" value="1"/>
</dbReference>
<dbReference type="OrthoDB" id="498204at2759"/>
<reference evidence="11 12" key="1">
    <citation type="journal article" date="2018" name="Cell">
        <title>The Chara Genome: Secondary Complexity and Implications for Plant Terrestrialization.</title>
        <authorList>
            <person name="Nishiyama T."/>
            <person name="Sakayama H."/>
            <person name="Vries J.D."/>
            <person name="Buschmann H."/>
            <person name="Saint-Marcoux D."/>
            <person name="Ullrich K.K."/>
            <person name="Haas F.B."/>
            <person name="Vanderstraeten L."/>
            <person name="Becker D."/>
            <person name="Lang D."/>
            <person name="Vosolsobe S."/>
            <person name="Rombauts S."/>
            <person name="Wilhelmsson P.K.I."/>
            <person name="Janitza P."/>
            <person name="Kern R."/>
            <person name="Heyl A."/>
            <person name="Rumpler F."/>
            <person name="Villalobos L.I.A.C."/>
            <person name="Clay J.M."/>
            <person name="Skokan R."/>
            <person name="Toyoda A."/>
            <person name="Suzuki Y."/>
            <person name="Kagoshima H."/>
            <person name="Schijlen E."/>
            <person name="Tajeshwar N."/>
            <person name="Catarino B."/>
            <person name="Hetherington A.J."/>
            <person name="Saltykova A."/>
            <person name="Bonnot C."/>
            <person name="Breuninger H."/>
            <person name="Symeonidi A."/>
            <person name="Radhakrishnan G.V."/>
            <person name="Van Nieuwerburgh F."/>
            <person name="Deforce D."/>
            <person name="Chang C."/>
            <person name="Karol K.G."/>
            <person name="Hedrich R."/>
            <person name="Ulvskov P."/>
            <person name="Glockner G."/>
            <person name="Delwiche C.F."/>
            <person name="Petrasek J."/>
            <person name="Van de Peer Y."/>
            <person name="Friml J."/>
            <person name="Beilby M."/>
            <person name="Dolan L."/>
            <person name="Kohara Y."/>
            <person name="Sugano S."/>
            <person name="Fujiyama A."/>
            <person name="Delaux P.-M."/>
            <person name="Quint M."/>
            <person name="TheiBen G."/>
            <person name="Hagemann M."/>
            <person name="Harholt J."/>
            <person name="Dunand C."/>
            <person name="Zachgo S."/>
            <person name="Langdale J."/>
            <person name="Maumus F."/>
            <person name="Straeten D.V.D."/>
            <person name="Gould S.B."/>
            <person name="Rensing S.A."/>
        </authorList>
    </citation>
    <scope>NUCLEOTIDE SEQUENCE [LARGE SCALE GENOMIC DNA]</scope>
    <source>
        <strain evidence="11 12">S276</strain>
    </source>
</reference>
<evidence type="ECO:0000256" key="9">
    <source>
        <dbReference type="SAM" id="MobiDB-lite"/>
    </source>
</evidence>
<dbReference type="SUPFAM" id="SSF51905">
    <property type="entry name" value="FAD/NAD(P)-binding domain"/>
    <property type="match status" value="1"/>
</dbReference>
<evidence type="ECO:0000256" key="5">
    <source>
        <dbReference type="ARBA" id="ARBA00036066"/>
    </source>
</evidence>
<proteinExistence type="inferred from homology"/>
<dbReference type="Pfam" id="PF01266">
    <property type="entry name" value="DAO"/>
    <property type="match status" value="1"/>
</dbReference>
<comment type="catalytic activity">
    <reaction evidence="5">
        <text>(S)-2-hydroxyglutarate + A = 2-oxoglutarate + AH2</text>
        <dbReference type="Rhea" id="RHEA:21252"/>
        <dbReference type="ChEBI" id="CHEBI:13193"/>
        <dbReference type="ChEBI" id="CHEBI:16782"/>
        <dbReference type="ChEBI" id="CHEBI:16810"/>
        <dbReference type="ChEBI" id="CHEBI:17499"/>
        <dbReference type="EC" id="1.1.99.2"/>
    </reaction>
</comment>
<keyword evidence="4" id="KW-0560">Oxidoreductase</keyword>
<comment type="similarity">
    <text evidence="6">Belongs to the L2HGDH family.</text>
</comment>
<dbReference type="GO" id="GO:0047545">
    <property type="term" value="F:(S)-2-hydroxyglutarate dehydrogenase activity"/>
    <property type="evidence" value="ECO:0007669"/>
    <property type="project" value="UniProtKB-EC"/>
</dbReference>
<feature type="compositionally biased region" description="Basic and acidic residues" evidence="9">
    <location>
        <begin position="53"/>
        <end position="66"/>
    </location>
</feature>
<keyword evidence="12" id="KW-1185">Reference proteome</keyword>
<evidence type="ECO:0000256" key="3">
    <source>
        <dbReference type="ARBA" id="ARBA00022827"/>
    </source>
</evidence>
<feature type="domain" description="FAD dependent oxidoreductase" evidence="10">
    <location>
        <begin position="253"/>
        <end position="646"/>
    </location>
</feature>
<dbReference type="PANTHER" id="PTHR43104:SF2">
    <property type="entry name" value="L-2-HYDROXYGLUTARATE DEHYDROGENASE, MITOCHONDRIAL"/>
    <property type="match status" value="1"/>
</dbReference>
<feature type="compositionally biased region" description="Basic and acidic residues" evidence="9">
    <location>
        <begin position="20"/>
        <end position="34"/>
    </location>
</feature>
<dbReference type="PANTHER" id="PTHR43104">
    <property type="entry name" value="L-2-HYDROXYGLUTARATE DEHYDROGENASE, MITOCHONDRIAL"/>
    <property type="match status" value="1"/>
</dbReference>
<evidence type="ECO:0000259" key="10">
    <source>
        <dbReference type="Pfam" id="PF01266"/>
    </source>
</evidence>
<dbReference type="Gene3D" id="3.50.50.60">
    <property type="entry name" value="FAD/NAD(P)-binding domain"/>
    <property type="match status" value="1"/>
</dbReference>
<dbReference type="Proteomes" id="UP000265515">
    <property type="component" value="Unassembled WGS sequence"/>
</dbReference>
<dbReference type="InterPro" id="IPR036188">
    <property type="entry name" value="FAD/NAD-bd_sf"/>
</dbReference>